<dbReference type="SUPFAM" id="SSF74653">
    <property type="entry name" value="TolA/TonB C-terminal domain"/>
    <property type="match status" value="1"/>
</dbReference>
<keyword evidence="13" id="KW-1185">Reference proteome</keyword>
<dbReference type="RefSeq" id="WP_019944980.1">
    <property type="nucleotide sequence ID" value="NZ_BMLI01000003.1"/>
</dbReference>
<dbReference type="Gene3D" id="3.30.1150.10">
    <property type="match status" value="1"/>
</dbReference>
<dbReference type="InterPro" id="IPR037682">
    <property type="entry name" value="TonB_C"/>
</dbReference>
<keyword evidence="3" id="KW-0813">Transport</keyword>
<dbReference type="Pfam" id="PF03544">
    <property type="entry name" value="TonB_C"/>
    <property type="match status" value="1"/>
</dbReference>
<feature type="domain" description="TonB C-terminal" evidence="11">
    <location>
        <begin position="422"/>
        <end position="518"/>
    </location>
</feature>
<dbReference type="PANTHER" id="PTHR33446">
    <property type="entry name" value="PROTEIN TONB-RELATED"/>
    <property type="match status" value="1"/>
</dbReference>
<comment type="caution">
    <text evidence="12">The sequence shown here is derived from an EMBL/GenBank/DDBJ whole genome shotgun (WGS) entry which is preliminary data.</text>
</comment>
<dbReference type="InterPro" id="IPR008969">
    <property type="entry name" value="CarboxyPept-like_regulatory"/>
</dbReference>
<keyword evidence="9 10" id="KW-0472">Membrane</keyword>
<feature type="transmembrane region" description="Helical" evidence="10">
    <location>
        <begin position="265"/>
        <end position="284"/>
    </location>
</feature>
<proteinExistence type="inferred from homology"/>
<evidence type="ECO:0000256" key="9">
    <source>
        <dbReference type="ARBA" id="ARBA00023136"/>
    </source>
</evidence>
<keyword evidence="7" id="KW-0653">Protein transport</keyword>
<protein>
    <recommendedName>
        <fullName evidence="11">TonB C-terminal domain-containing protein</fullName>
    </recommendedName>
</protein>
<evidence type="ECO:0000256" key="7">
    <source>
        <dbReference type="ARBA" id="ARBA00022927"/>
    </source>
</evidence>
<evidence type="ECO:0000313" key="12">
    <source>
        <dbReference type="EMBL" id="GGN10443.1"/>
    </source>
</evidence>
<feature type="transmembrane region" description="Helical" evidence="10">
    <location>
        <begin position="6"/>
        <end position="24"/>
    </location>
</feature>
<keyword evidence="6 10" id="KW-0812">Transmembrane</keyword>
<organism evidence="12 13">
    <name type="scientific">Dyadobacter beijingensis</name>
    <dbReference type="NCBI Taxonomy" id="365489"/>
    <lineage>
        <taxon>Bacteria</taxon>
        <taxon>Pseudomonadati</taxon>
        <taxon>Bacteroidota</taxon>
        <taxon>Cytophagia</taxon>
        <taxon>Cytophagales</taxon>
        <taxon>Spirosomataceae</taxon>
        <taxon>Dyadobacter</taxon>
    </lineage>
</organism>
<comment type="subcellular location">
    <subcellularLocation>
        <location evidence="1">Cell inner membrane</location>
        <topology evidence="1">Single-pass membrane protein</topology>
        <orientation evidence="1">Periplasmic side</orientation>
    </subcellularLocation>
</comment>
<comment type="similarity">
    <text evidence="2">Belongs to the TonB family.</text>
</comment>
<dbReference type="SUPFAM" id="SSF49464">
    <property type="entry name" value="Carboxypeptidase regulatory domain-like"/>
    <property type="match status" value="1"/>
</dbReference>
<keyword evidence="8 10" id="KW-1133">Transmembrane helix</keyword>
<evidence type="ECO:0000256" key="4">
    <source>
        <dbReference type="ARBA" id="ARBA00022475"/>
    </source>
</evidence>
<gene>
    <name evidence="12" type="ORF">GCM10010967_52880</name>
</gene>
<evidence type="ECO:0000256" key="1">
    <source>
        <dbReference type="ARBA" id="ARBA00004383"/>
    </source>
</evidence>
<evidence type="ECO:0000256" key="5">
    <source>
        <dbReference type="ARBA" id="ARBA00022519"/>
    </source>
</evidence>
<dbReference type="PROSITE" id="PS52015">
    <property type="entry name" value="TONB_CTD"/>
    <property type="match status" value="1"/>
</dbReference>
<keyword evidence="4" id="KW-1003">Cell membrane</keyword>
<dbReference type="Proteomes" id="UP000632339">
    <property type="component" value="Unassembled WGS sequence"/>
</dbReference>
<evidence type="ECO:0000313" key="13">
    <source>
        <dbReference type="Proteomes" id="UP000632339"/>
    </source>
</evidence>
<feature type="transmembrane region" description="Helical" evidence="10">
    <location>
        <begin position="93"/>
        <end position="115"/>
    </location>
</feature>
<feature type="transmembrane region" description="Helical" evidence="10">
    <location>
        <begin position="36"/>
        <end position="54"/>
    </location>
</feature>
<accession>A0ABQ2ILJ0</accession>
<dbReference type="InterPro" id="IPR006260">
    <property type="entry name" value="TonB/TolA_C"/>
</dbReference>
<dbReference type="InterPro" id="IPR051045">
    <property type="entry name" value="TonB-dependent_transducer"/>
</dbReference>
<dbReference type="NCBIfam" id="TIGR01352">
    <property type="entry name" value="tonB_Cterm"/>
    <property type="match status" value="1"/>
</dbReference>
<evidence type="ECO:0000256" key="6">
    <source>
        <dbReference type="ARBA" id="ARBA00022692"/>
    </source>
</evidence>
<evidence type="ECO:0000256" key="2">
    <source>
        <dbReference type="ARBA" id="ARBA00006555"/>
    </source>
</evidence>
<evidence type="ECO:0000256" key="3">
    <source>
        <dbReference type="ARBA" id="ARBA00022448"/>
    </source>
</evidence>
<dbReference type="EMBL" id="BMLI01000003">
    <property type="protein sequence ID" value="GGN10443.1"/>
    <property type="molecule type" value="Genomic_DNA"/>
</dbReference>
<name>A0ABQ2ILJ0_9BACT</name>
<evidence type="ECO:0000259" key="11">
    <source>
        <dbReference type="PROSITE" id="PS52015"/>
    </source>
</evidence>
<dbReference type="PANTHER" id="PTHR33446:SF2">
    <property type="entry name" value="PROTEIN TONB"/>
    <property type="match status" value="1"/>
</dbReference>
<dbReference type="Gene3D" id="2.60.40.1120">
    <property type="entry name" value="Carboxypeptidase-like, regulatory domain"/>
    <property type="match status" value="1"/>
</dbReference>
<reference evidence="13" key="1">
    <citation type="journal article" date="2019" name="Int. J. Syst. Evol. Microbiol.">
        <title>The Global Catalogue of Microorganisms (GCM) 10K type strain sequencing project: providing services to taxonomists for standard genome sequencing and annotation.</title>
        <authorList>
            <consortium name="The Broad Institute Genomics Platform"/>
            <consortium name="The Broad Institute Genome Sequencing Center for Infectious Disease"/>
            <person name="Wu L."/>
            <person name="Ma J."/>
        </authorList>
    </citation>
    <scope>NUCLEOTIDE SEQUENCE [LARGE SCALE GENOMIC DNA]</scope>
    <source>
        <strain evidence="13">CGMCC 1.6375</strain>
    </source>
</reference>
<keyword evidence="5" id="KW-0997">Cell inner membrane</keyword>
<evidence type="ECO:0000256" key="8">
    <source>
        <dbReference type="ARBA" id="ARBA00022989"/>
    </source>
</evidence>
<sequence>METFLYLAKVNLYWVLFYACYWLLLRKHTFFQWNRIYLLGSLLIAFALPAVRLAEPVTTIHVPANLYHKATISVAVVANHAQDPQANVGAWLIGLYIAVVSAFLGRFCLGIYRLLKAAAHSERIDMEHYTLLLLPDNGPSRSVSSFSFFRWLFLSAPDYRHNPDTVIRHEYEHIRQWHTADILVIEILKIACWCNPVLWLYKRSIETVHEYLADQPVAHRPDYASFLVAYALRSPDISLANHFFNGSLLKSRIKMMYKKRSSRWLLTRYLFILPVVGCSLAITASKAPLHSITQMSAVTEQDIKVKGNITDENKAPVADAIVIIAGTTRGTTTDRNGWFELDNVPADAQLVITHVAYQTLEWKVGNSPAELLLVMKKAVNQITGAVVVGKPVTPGTTAAMALPARVENTDMKVVEQQPEFPGGRDALMRYLMQNLQYPETARKINVEAIALVAFTVDKNGDIRNAKSLKNIGYGIDKEALRVVNEMPKWNPAVQNGKPVEMEYTLEVNFKLEKDSQDKRQGFLNFNTVSPAMEKIGQLFNDSPNVLAAGKAPEVTYWSMGYTVSNSAVIDYMENEKGKYRFVNYGGQYIKNPPLKWRKIEHK</sequence>
<evidence type="ECO:0000256" key="10">
    <source>
        <dbReference type="SAM" id="Phobius"/>
    </source>
</evidence>
<dbReference type="Pfam" id="PF13715">
    <property type="entry name" value="CarbopepD_reg_2"/>
    <property type="match status" value="1"/>
</dbReference>